<dbReference type="EMBL" id="MCRI01000001">
    <property type="protein sequence ID" value="ODN68310.1"/>
    <property type="molecule type" value="Genomic_DNA"/>
</dbReference>
<dbReference type="InterPro" id="IPR035965">
    <property type="entry name" value="PAS-like_dom_sf"/>
</dbReference>
<dbReference type="InterPro" id="IPR052155">
    <property type="entry name" value="Biofilm_reg_signaling"/>
</dbReference>
<feature type="transmembrane region" description="Helical" evidence="5">
    <location>
        <begin position="12"/>
        <end position="30"/>
    </location>
</feature>
<evidence type="ECO:0000313" key="10">
    <source>
        <dbReference type="EMBL" id="ODN68310.1"/>
    </source>
</evidence>
<dbReference type="GO" id="GO:0071732">
    <property type="term" value="P:cellular response to nitric oxide"/>
    <property type="evidence" value="ECO:0007669"/>
    <property type="project" value="UniProtKB-ARBA"/>
</dbReference>
<dbReference type="FunFam" id="3.30.70.270:FF:000001">
    <property type="entry name" value="Diguanylate cyclase domain protein"/>
    <property type="match status" value="1"/>
</dbReference>
<organism evidence="10 11">
    <name type="scientific">Methylophaga muralis</name>
    <dbReference type="NCBI Taxonomy" id="291169"/>
    <lineage>
        <taxon>Bacteria</taxon>
        <taxon>Pseudomonadati</taxon>
        <taxon>Pseudomonadota</taxon>
        <taxon>Gammaproteobacteria</taxon>
        <taxon>Thiotrichales</taxon>
        <taxon>Piscirickettsiaceae</taxon>
        <taxon>Methylophaga</taxon>
    </lineage>
</organism>
<dbReference type="SMART" id="SM00091">
    <property type="entry name" value="PAS"/>
    <property type="match status" value="5"/>
</dbReference>
<name>A0A1E3GW83_9GAMM</name>
<dbReference type="GO" id="GO:0071111">
    <property type="term" value="F:cyclic-guanylate-specific phosphodiesterase activity"/>
    <property type="evidence" value="ECO:0007669"/>
    <property type="project" value="UniProtKB-EC"/>
</dbReference>
<feature type="domain" description="PAS" evidence="6">
    <location>
        <begin position="766"/>
        <end position="812"/>
    </location>
</feature>
<comment type="caution">
    <text evidence="10">The sequence shown here is derived from an EMBL/GenBank/DDBJ whole genome shotgun (WGS) entry which is preliminary data.</text>
</comment>
<dbReference type="SUPFAM" id="SSF55073">
    <property type="entry name" value="Nucleotide cyclase"/>
    <property type="match status" value="1"/>
</dbReference>
<evidence type="ECO:0000259" key="7">
    <source>
        <dbReference type="PROSITE" id="PS50113"/>
    </source>
</evidence>
<keyword evidence="3" id="KW-0973">c-di-GMP</keyword>
<keyword evidence="10" id="KW-0378">Hydrolase</keyword>
<dbReference type="GO" id="GO:0006355">
    <property type="term" value="P:regulation of DNA-templated transcription"/>
    <property type="evidence" value="ECO:0007669"/>
    <property type="project" value="InterPro"/>
</dbReference>
<dbReference type="InterPro" id="IPR001633">
    <property type="entry name" value="EAL_dom"/>
</dbReference>
<keyword evidence="5" id="KW-0812">Transmembrane</keyword>
<dbReference type="PANTHER" id="PTHR44757">
    <property type="entry name" value="DIGUANYLATE CYCLASE DGCP"/>
    <property type="match status" value="1"/>
</dbReference>
<accession>A0A1E3GW83</accession>
<dbReference type="InterPro" id="IPR013767">
    <property type="entry name" value="PAS_fold"/>
</dbReference>
<dbReference type="Gene3D" id="6.10.340.10">
    <property type="match status" value="1"/>
</dbReference>
<evidence type="ECO:0000256" key="1">
    <source>
        <dbReference type="ARBA" id="ARBA00001946"/>
    </source>
</evidence>
<dbReference type="InterPro" id="IPR000014">
    <property type="entry name" value="PAS"/>
</dbReference>
<feature type="domain" description="PAS" evidence="6">
    <location>
        <begin position="254"/>
        <end position="327"/>
    </location>
</feature>
<dbReference type="CDD" id="cd00130">
    <property type="entry name" value="PAS"/>
    <property type="match status" value="4"/>
</dbReference>
<feature type="domain" description="PAS" evidence="6">
    <location>
        <begin position="644"/>
        <end position="714"/>
    </location>
</feature>
<feature type="domain" description="PAC" evidence="7">
    <location>
        <begin position="839"/>
        <end position="891"/>
    </location>
</feature>
<evidence type="ECO:0000256" key="3">
    <source>
        <dbReference type="ARBA" id="ARBA00022636"/>
    </source>
</evidence>
<dbReference type="InterPro" id="IPR029787">
    <property type="entry name" value="Nucleotide_cyclase"/>
</dbReference>
<dbReference type="Gene3D" id="3.30.450.20">
    <property type="entry name" value="PAS domain"/>
    <property type="match status" value="5"/>
</dbReference>
<dbReference type="InterPro" id="IPR043128">
    <property type="entry name" value="Rev_trsase/Diguanyl_cyclase"/>
</dbReference>
<keyword evidence="11" id="KW-1185">Reference proteome</keyword>
<dbReference type="InterPro" id="IPR035919">
    <property type="entry name" value="EAL_sf"/>
</dbReference>
<dbReference type="RefSeq" id="WP_069294875.1">
    <property type="nucleotide sequence ID" value="NZ_MCRI01000001.1"/>
</dbReference>
<feature type="domain" description="EAL" evidence="8">
    <location>
        <begin position="1064"/>
        <end position="1317"/>
    </location>
</feature>
<dbReference type="PROSITE" id="PS50887">
    <property type="entry name" value="GGDEF"/>
    <property type="match status" value="1"/>
</dbReference>
<dbReference type="PROSITE" id="PS50112">
    <property type="entry name" value="PAS"/>
    <property type="match status" value="5"/>
</dbReference>
<evidence type="ECO:0000259" key="9">
    <source>
        <dbReference type="PROSITE" id="PS50887"/>
    </source>
</evidence>
<dbReference type="PROSITE" id="PS50883">
    <property type="entry name" value="EAL"/>
    <property type="match status" value="1"/>
</dbReference>
<feature type="domain" description="PAC" evidence="7">
    <location>
        <begin position="593"/>
        <end position="643"/>
    </location>
</feature>
<dbReference type="SMART" id="SM00086">
    <property type="entry name" value="PAC"/>
    <property type="match status" value="5"/>
</dbReference>
<feature type="domain" description="PAC" evidence="7">
    <location>
        <begin position="717"/>
        <end position="769"/>
    </location>
</feature>
<dbReference type="SMART" id="SM00052">
    <property type="entry name" value="EAL"/>
    <property type="match status" value="1"/>
</dbReference>
<dbReference type="Pfam" id="PF13426">
    <property type="entry name" value="PAS_9"/>
    <property type="match status" value="2"/>
</dbReference>
<dbReference type="Pfam" id="PF00563">
    <property type="entry name" value="EAL"/>
    <property type="match status" value="1"/>
</dbReference>
<dbReference type="SUPFAM" id="SSF55785">
    <property type="entry name" value="PYP-like sensor domain (PAS domain)"/>
    <property type="match status" value="5"/>
</dbReference>
<dbReference type="Gene3D" id="3.30.70.270">
    <property type="match status" value="1"/>
</dbReference>
<dbReference type="EC" id="3.1.4.52" evidence="2"/>
<reference evidence="10 11" key="1">
    <citation type="submission" date="2016-07" db="EMBL/GenBank/DDBJ databases">
        <title>Draft Genome Sequence of Methylophaga muralis Bur 1.</title>
        <authorList>
            <person name="Vasilenko O.V."/>
            <person name="Doronina N.V."/>
            <person name="Shmareva M.N."/>
            <person name="Tarlachkov S.V."/>
            <person name="Mustakhimov I."/>
            <person name="Trotsenko Y.A."/>
        </authorList>
    </citation>
    <scope>NUCLEOTIDE SEQUENCE [LARGE SCALE GENOMIC DNA]</scope>
    <source>
        <strain evidence="10 11">Bur 1</strain>
    </source>
</reference>
<keyword evidence="5" id="KW-1133">Transmembrane helix</keyword>
<dbReference type="InterPro" id="IPR001610">
    <property type="entry name" value="PAC"/>
</dbReference>
<feature type="domain" description="PAS" evidence="6">
    <location>
        <begin position="418"/>
        <end position="466"/>
    </location>
</feature>
<dbReference type="STRING" id="291169.A9E74_00283"/>
<dbReference type="Proteomes" id="UP000094379">
    <property type="component" value="Unassembled WGS sequence"/>
</dbReference>
<dbReference type="Pfam" id="PF00989">
    <property type="entry name" value="PAS"/>
    <property type="match status" value="1"/>
</dbReference>
<dbReference type="PATRIC" id="fig|291169.3.peg.286"/>
<protein>
    <recommendedName>
        <fullName evidence="2">cyclic-guanylate-specific phosphodiesterase</fullName>
        <ecNumber evidence="2">3.1.4.52</ecNumber>
    </recommendedName>
</protein>
<sequence>MHPIQTYRLTFWLPLTVTVLFLGILLFFSIHEYQHRLHDIKQASKIQLHESGLQLGHSIEYAIANNDFQHARSSVARFSLRSDAQLAILIDSNNVIESASYFIWQNQPADKVLDEKLMHYVEQARSAQKIIDDDNDKNGLLTLILPLLESDQSRVLVLQSTINHKLQRARTEAITAILPMILLMVLGNLFLIALIRKLVTTPLKALQNLSQQIQNQQFDLTNPLSGNTEQAQIGKTLVDAAQQLQSHISILTENEQRLRITLESIGDAVIVTDASGKITRMNRAASELTAWHEKEAIGQPLPNVFDIYQADTGEKMTNPVELVIQKGEVVELSNHTVLLARNGQCYHISDSAAPIRVDHLRQTEILGVILVFTNVSHQYRLRQELRQSVDFLKNLLTISPCVTYILDVKEATPPEFLLSYISESVSHYSGYDAEYWLSNPQAWQQCIHPNDLNKVRKTLFTVLQTSKPITNQFRFRHRDGHYITVQDHLSAVRNEQTLMLQIVGVALDVTEQKQTAEQNALFGEILERSLNEIYVFDAQTLKFIQVNHGAKSNLGYSTEELQQMTPVDLKKDYNQASFKALVSPLLNGETARMIFETNHCRKDGSRYDVHVDLQTADYGERLVFVAIIEDISERKLAQKNLQQERSLLRSIIDSSPDLIFCKDDQGKYIRCNKAVMAFLGADEAEIIGKTDFDFYPEKQARNYRHSDQLTLQHGTSQFYEEQKNAADGQQVFFETLKTPFKNEYGETIGVLGISRDISRQHETEKELRLASLVFNNSNEGIIITDQDNVIITVNPAFIAMTGFTPEEAVGKNPSILSSGTHDQYFYEQMWAQLEQEGSWSGEVQNRRKNGETYPQWLSINRVENTQQNTHNYVAIMSDISKYREAEEQINFLAYHDVLTSLPNRALLKDRIGQALISAERHQQKLALLYMDLDRFKFINDSLGHAIGDKLLVKVAERLSEQVREEDTICRTGGDEFIILLPDTDADGAGHVAQKLVENITTLFEIDGNQLFVTLSIGISIYPDNGVDAESLNKHADTAMYRAKQAGRNQYQFFTTEMHSQIVYKLELEHALRFALSRDELSLVYQPLLDINLNKITGAEALLRWKHPELGMISPLDFIPIAEETGMINPIGQWILHTAIAQCKQWIEAGHDLVIAINLSAVQFNNPLLVSMINSILDEYQLAANNLELEITESVAMINIDLTIKQLKALSEAGIRLSLDDFGTGYSSLNYLKKFPINKLKIDQSFVFDMLIDEDDEAIVDAVITLARSLGLKTLAEGVETPEHLQALKNKGCDFMQGFLFSRPIPAEQFISLLNHPPLSNLGVD</sequence>
<evidence type="ECO:0000313" key="11">
    <source>
        <dbReference type="Proteomes" id="UP000094379"/>
    </source>
</evidence>
<dbReference type="Pfam" id="PF00990">
    <property type="entry name" value="GGDEF"/>
    <property type="match status" value="1"/>
</dbReference>
<dbReference type="FunFam" id="3.20.20.450:FF:000001">
    <property type="entry name" value="Cyclic di-GMP phosphodiesterase yahA"/>
    <property type="match status" value="1"/>
</dbReference>
<proteinExistence type="predicted"/>
<evidence type="ECO:0000259" key="8">
    <source>
        <dbReference type="PROSITE" id="PS50883"/>
    </source>
</evidence>
<dbReference type="SUPFAM" id="SSF141868">
    <property type="entry name" value="EAL domain-like"/>
    <property type="match status" value="1"/>
</dbReference>
<dbReference type="CDD" id="cd01948">
    <property type="entry name" value="EAL"/>
    <property type="match status" value="1"/>
</dbReference>
<evidence type="ECO:0000256" key="2">
    <source>
        <dbReference type="ARBA" id="ARBA00012282"/>
    </source>
</evidence>
<dbReference type="InterPro" id="IPR013656">
    <property type="entry name" value="PAS_4"/>
</dbReference>
<dbReference type="Gene3D" id="3.20.20.450">
    <property type="entry name" value="EAL domain"/>
    <property type="match status" value="1"/>
</dbReference>
<feature type="transmembrane region" description="Helical" evidence="5">
    <location>
        <begin position="173"/>
        <end position="195"/>
    </location>
</feature>
<dbReference type="InterPro" id="IPR013655">
    <property type="entry name" value="PAS_fold_3"/>
</dbReference>
<comment type="cofactor">
    <cofactor evidence="1">
        <name>Mg(2+)</name>
        <dbReference type="ChEBI" id="CHEBI:18420"/>
    </cofactor>
</comment>
<dbReference type="InterPro" id="IPR000160">
    <property type="entry name" value="GGDEF_dom"/>
</dbReference>
<dbReference type="PROSITE" id="PS50113">
    <property type="entry name" value="PAC"/>
    <property type="match status" value="4"/>
</dbReference>
<keyword evidence="5" id="KW-0472">Membrane</keyword>
<dbReference type="InterPro" id="IPR000700">
    <property type="entry name" value="PAS-assoc_C"/>
</dbReference>
<dbReference type="Pfam" id="PF08447">
    <property type="entry name" value="PAS_3"/>
    <property type="match status" value="1"/>
</dbReference>
<dbReference type="NCBIfam" id="TIGR00254">
    <property type="entry name" value="GGDEF"/>
    <property type="match status" value="1"/>
</dbReference>
<evidence type="ECO:0000256" key="4">
    <source>
        <dbReference type="ARBA" id="ARBA00051114"/>
    </source>
</evidence>
<evidence type="ECO:0000256" key="5">
    <source>
        <dbReference type="SAM" id="Phobius"/>
    </source>
</evidence>
<feature type="domain" description="GGDEF" evidence="9">
    <location>
        <begin position="923"/>
        <end position="1055"/>
    </location>
</feature>
<gene>
    <name evidence="10" type="primary">gmr_1</name>
    <name evidence="10" type="ORF">A9E74_00283</name>
</gene>
<feature type="domain" description="PAC" evidence="7">
    <location>
        <begin position="469"/>
        <end position="521"/>
    </location>
</feature>
<dbReference type="Pfam" id="PF08448">
    <property type="entry name" value="PAS_4"/>
    <property type="match status" value="1"/>
</dbReference>
<dbReference type="PANTHER" id="PTHR44757:SF2">
    <property type="entry name" value="BIOFILM ARCHITECTURE MAINTENANCE PROTEIN MBAA"/>
    <property type="match status" value="1"/>
</dbReference>
<dbReference type="NCBIfam" id="TIGR00229">
    <property type="entry name" value="sensory_box"/>
    <property type="match status" value="5"/>
</dbReference>
<feature type="domain" description="PAS" evidence="6">
    <location>
        <begin position="518"/>
        <end position="561"/>
    </location>
</feature>
<dbReference type="SMART" id="SM00267">
    <property type="entry name" value="GGDEF"/>
    <property type="match status" value="1"/>
</dbReference>
<dbReference type="CDD" id="cd01949">
    <property type="entry name" value="GGDEF"/>
    <property type="match status" value="1"/>
</dbReference>
<comment type="catalytic activity">
    <reaction evidence="4">
        <text>3',3'-c-di-GMP + H2O = 5'-phosphoguanylyl(3'-&gt;5')guanosine + H(+)</text>
        <dbReference type="Rhea" id="RHEA:24902"/>
        <dbReference type="ChEBI" id="CHEBI:15377"/>
        <dbReference type="ChEBI" id="CHEBI:15378"/>
        <dbReference type="ChEBI" id="CHEBI:58754"/>
        <dbReference type="ChEBI" id="CHEBI:58805"/>
        <dbReference type="EC" id="3.1.4.52"/>
    </reaction>
    <physiologicalReaction direction="left-to-right" evidence="4">
        <dbReference type="Rhea" id="RHEA:24903"/>
    </physiologicalReaction>
</comment>
<evidence type="ECO:0000259" key="6">
    <source>
        <dbReference type="PROSITE" id="PS50112"/>
    </source>
</evidence>